<dbReference type="PROSITE" id="PS50893">
    <property type="entry name" value="ABC_TRANSPORTER_2"/>
    <property type="match status" value="1"/>
</dbReference>
<dbReference type="FunFam" id="3.40.50.300:FF:000016">
    <property type="entry name" value="Oligopeptide ABC transporter ATP-binding component"/>
    <property type="match status" value="1"/>
</dbReference>
<dbReference type="InterPro" id="IPR050319">
    <property type="entry name" value="ABC_transp_ATP-bind"/>
</dbReference>
<evidence type="ECO:0000313" key="6">
    <source>
        <dbReference type="EMBL" id="MTD17169.1"/>
    </source>
</evidence>
<organism evidence="6 7">
    <name type="scientific">Nakamurella alba</name>
    <dbReference type="NCBI Taxonomy" id="2665158"/>
    <lineage>
        <taxon>Bacteria</taxon>
        <taxon>Bacillati</taxon>
        <taxon>Actinomycetota</taxon>
        <taxon>Actinomycetes</taxon>
        <taxon>Nakamurellales</taxon>
        <taxon>Nakamurellaceae</taxon>
        <taxon>Nakamurella</taxon>
    </lineage>
</organism>
<dbReference type="PANTHER" id="PTHR43776">
    <property type="entry name" value="TRANSPORT ATP-BINDING PROTEIN"/>
    <property type="match status" value="1"/>
</dbReference>
<evidence type="ECO:0000256" key="2">
    <source>
        <dbReference type="ARBA" id="ARBA00022448"/>
    </source>
</evidence>
<gene>
    <name evidence="6" type="ORF">GIS00_24860</name>
</gene>
<dbReference type="InterPro" id="IPR003439">
    <property type="entry name" value="ABC_transporter-like_ATP-bd"/>
</dbReference>
<dbReference type="EMBL" id="WLYK01000016">
    <property type="protein sequence ID" value="MTD17169.1"/>
    <property type="molecule type" value="Genomic_DNA"/>
</dbReference>
<dbReference type="Pfam" id="PF00005">
    <property type="entry name" value="ABC_tran"/>
    <property type="match status" value="1"/>
</dbReference>
<keyword evidence="3" id="KW-0547">Nucleotide-binding</keyword>
<evidence type="ECO:0000256" key="3">
    <source>
        <dbReference type="ARBA" id="ARBA00022741"/>
    </source>
</evidence>
<accession>A0A7K1FUY7</accession>
<dbReference type="RefSeq" id="WP_154771170.1">
    <property type="nucleotide sequence ID" value="NZ_WLYK01000016.1"/>
</dbReference>
<evidence type="ECO:0000313" key="7">
    <source>
        <dbReference type="Proteomes" id="UP000460221"/>
    </source>
</evidence>
<reference evidence="6 7" key="1">
    <citation type="submission" date="2019-11" db="EMBL/GenBank/DDBJ databases">
        <authorList>
            <person name="Jiang L.-Q."/>
        </authorList>
    </citation>
    <scope>NUCLEOTIDE SEQUENCE [LARGE SCALE GENOMIC DNA]</scope>
    <source>
        <strain evidence="6 7">YIM 132087</strain>
    </source>
</reference>
<feature type="domain" description="ABC transporter" evidence="5">
    <location>
        <begin position="7"/>
        <end position="252"/>
    </location>
</feature>
<dbReference type="AlphaFoldDB" id="A0A7K1FUY7"/>
<dbReference type="SUPFAM" id="SSF52540">
    <property type="entry name" value="P-loop containing nucleoside triphosphate hydrolases"/>
    <property type="match status" value="1"/>
</dbReference>
<sequence length="276" mass="30012">MSLLSISDLQQVYRSGRGGSAREVRAVDHVDLQLEAGEIVGLVGESGCGKTTTARCVTGLVRPTGGSITFDGVDVLHPAREEKRRLHREIKMVFQDPFASLNPRMTVEQIIGEGLQTHRPELDKAGRRTVIGELLEQVGLHASAASAYPRSFSGGQRQRIGIARALAVKPRLLVCDEVVSALDVSIQAQICNLLLDSRDEYGLAMMFISHDLAVVRQLCDRVLVMRAGSVVESGTTDAIFGDPQHEYTRSLLAATPVPEVRETAAHQELPALEKRA</sequence>
<dbReference type="InterPro" id="IPR017871">
    <property type="entry name" value="ABC_transporter-like_CS"/>
</dbReference>
<name>A0A7K1FUY7_9ACTN</name>
<dbReference type="InterPro" id="IPR027417">
    <property type="entry name" value="P-loop_NTPase"/>
</dbReference>
<dbReference type="InterPro" id="IPR003593">
    <property type="entry name" value="AAA+_ATPase"/>
</dbReference>
<keyword evidence="7" id="KW-1185">Reference proteome</keyword>
<proteinExistence type="inferred from homology"/>
<dbReference type="Proteomes" id="UP000460221">
    <property type="component" value="Unassembled WGS sequence"/>
</dbReference>
<protein>
    <submittedName>
        <fullName evidence="6">ATP-binding cassette domain-containing protein</fullName>
    </submittedName>
</protein>
<dbReference type="PANTHER" id="PTHR43776:SF7">
    <property type="entry name" value="D,D-DIPEPTIDE TRANSPORT ATP-BINDING PROTEIN DDPF-RELATED"/>
    <property type="match status" value="1"/>
</dbReference>
<dbReference type="GO" id="GO:0055085">
    <property type="term" value="P:transmembrane transport"/>
    <property type="evidence" value="ECO:0007669"/>
    <property type="project" value="UniProtKB-ARBA"/>
</dbReference>
<keyword evidence="2" id="KW-0813">Transport</keyword>
<evidence type="ECO:0000259" key="5">
    <source>
        <dbReference type="PROSITE" id="PS50893"/>
    </source>
</evidence>
<comment type="similarity">
    <text evidence="1">Belongs to the ABC transporter superfamily.</text>
</comment>
<dbReference type="PROSITE" id="PS00211">
    <property type="entry name" value="ABC_TRANSPORTER_1"/>
    <property type="match status" value="1"/>
</dbReference>
<dbReference type="CDD" id="cd03257">
    <property type="entry name" value="ABC_NikE_OppD_transporters"/>
    <property type="match status" value="1"/>
</dbReference>
<dbReference type="GO" id="GO:0016887">
    <property type="term" value="F:ATP hydrolysis activity"/>
    <property type="evidence" value="ECO:0007669"/>
    <property type="project" value="InterPro"/>
</dbReference>
<evidence type="ECO:0000256" key="4">
    <source>
        <dbReference type="ARBA" id="ARBA00022840"/>
    </source>
</evidence>
<dbReference type="GO" id="GO:0005524">
    <property type="term" value="F:ATP binding"/>
    <property type="evidence" value="ECO:0007669"/>
    <property type="project" value="UniProtKB-KW"/>
</dbReference>
<dbReference type="Gene3D" id="3.40.50.300">
    <property type="entry name" value="P-loop containing nucleotide triphosphate hydrolases"/>
    <property type="match status" value="1"/>
</dbReference>
<comment type="caution">
    <text evidence="6">The sequence shown here is derived from an EMBL/GenBank/DDBJ whole genome shotgun (WGS) entry which is preliminary data.</text>
</comment>
<keyword evidence="4 6" id="KW-0067">ATP-binding</keyword>
<dbReference type="SMART" id="SM00382">
    <property type="entry name" value="AAA"/>
    <property type="match status" value="1"/>
</dbReference>
<evidence type="ECO:0000256" key="1">
    <source>
        <dbReference type="ARBA" id="ARBA00005417"/>
    </source>
</evidence>